<dbReference type="RefSeq" id="WP_081156072.1">
    <property type="nucleotide sequence ID" value="NZ_LVYD01000124.1"/>
</dbReference>
<accession>A0A1V9FFP3</accession>
<evidence type="ECO:0000313" key="1">
    <source>
        <dbReference type="EMBL" id="OQP57107.1"/>
    </source>
</evidence>
<evidence type="ECO:0008006" key="3">
    <source>
        <dbReference type="Google" id="ProtNLM"/>
    </source>
</evidence>
<proteinExistence type="predicted"/>
<dbReference type="Proteomes" id="UP000192796">
    <property type="component" value="Unassembled WGS sequence"/>
</dbReference>
<dbReference type="NCBIfam" id="TIGR03976">
    <property type="entry name" value="chp_LLNDYxLRE"/>
    <property type="match status" value="1"/>
</dbReference>
<comment type="caution">
    <text evidence="1">The sequence shown here is derived from an EMBL/GenBank/DDBJ whole genome shotgun (WGS) entry which is preliminary data.</text>
</comment>
<dbReference type="AlphaFoldDB" id="A0A1V9FFP3"/>
<evidence type="ECO:0000313" key="2">
    <source>
        <dbReference type="Proteomes" id="UP000192796"/>
    </source>
</evidence>
<organism evidence="1 2">
    <name type="scientific">Niastella vici</name>
    <dbReference type="NCBI Taxonomy" id="1703345"/>
    <lineage>
        <taxon>Bacteria</taxon>
        <taxon>Pseudomonadati</taxon>
        <taxon>Bacteroidota</taxon>
        <taxon>Chitinophagia</taxon>
        <taxon>Chitinophagales</taxon>
        <taxon>Chitinophagaceae</taxon>
        <taxon>Niastella</taxon>
    </lineage>
</organism>
<dbReference type="InterPro" id="IPR023974">
    <property type="entry name" value="HxsD"/>
</dbReference>
<reference evidence="1 2" key="1">
    <citation type="submission" date="2016-03" db="EMBL/GenBank/DDBJ databases">
        <title>Niastella vici sp. nov., isolated from farmland soil.</title>
        <authorList>
            <person name="Chen L."/>
            <person name="Wang D."/>
            <person name="Yang S."/>
            <person name="Wang G."/>
        </authorList>
    </citation>
    <scope>NUCLEOTIDE SEQUENCE [LARGE SCALE GENOMIC DNA]</scope>
    <source>
        <strain evidence="1 2">DJ57</strain>
    </source>
</reference>
<name>A0A1V9FFP3_9BACT</name>
<keyword evidence="2" id="KW-1185">Reference proteome</keyword>
<dbReference type="STRING" id="1703345.A3860_11115"/>
<sequence length="124" mass="13918">MTSKNRIQNGEIIASVDGSLYSSQTVFKCTYWFGDKFHVNVQQESGDYVITLRPMPNANISEGELPYYLQKLERDLVDFHLRDIVNNETGSIRELLVAKAFSNGEYDEAPPGEISDPVGFAPLV</sequence>
<gene>
    <name evidence="1" type="ORF">A3860_11115</name>
</gene>
<dbReference type="OrthoDB" id="1047691at2"/>
<dbReference type="EMBL" id="LVYD01000124">
    <property type="protein sequence ID" value="OQP57107.1"/>
    <property type="molecule type" value="Genomic_DNA"/>
</dbReference>
<protein>
    <recommendedName>
        <fullName evidence="3">His-Xaa-Ser system protein HxsD</fullName>
    </recommendedName>
</protein>